<evidence type="ECO:0000313" key="4">
    <source>
        <dbReference type="Proteomes" id="UP001212821"/>
    </source>
</evidence>
<keyword evidence="4" id="KW-1185">Reference proteome</keyword>
<feature type="transmembrane region" description="Helical" evidence="2">
    <location>
        <begin position="39"/>
        <end position="58"/>
    </location>
</feature>
<name>A0ABY7QA47_9ACTN</name>
<dbReference type="RefSeq" id="WP_270147911.1">
    <property type="nucleotide sequence ID" value="NZ_CP115450.1"/>
</dbReference>
<reference evidence="4" key="1">
    <citation type="submission" date="2022-12" db="EMBL/GenBank/DDBJ databases">
        <authorList>
            <person name="Mo P."/>
        </authorList>
    </citation>
    <scope>NUCLEOTIDE SEQUENCE [LARGE SCALE GENOMIC DNA]</scope>
    <source>
        <strain evidence="4">HUAS 3-15</strain>
    </source>
</reference>
<keyword evidence="2" id="KW-0812">Transmembrane</keyword>
<keyword evidence="2" id="KW-0472">Membrane</keyword>
<proteinExistence type="predicted"/>
<dbReference type="EMBL" id="CP115450">
    <property type="protein sequence ID" value="WBP89547.1"/>
    <property type="molecule type" value="Genomic_DNA"/>
</dbReference>
<feature type="compositionally biased region" description="Pro residues" evidence="1">
    <location>
        <begin position="72"/>
        <end position="87"/>
    </location>
</feature>
<organism evidence="3 4">
    <name type="scientific">Kitasatospora cathayae</name>
    <dbReference type="NCBI Taxonomy" id="3004092"/>
    <lineage>
        <taxon>Bacteria</taxon>
        <taxon>Bacillati</taxon>
        <taxon>Actinomycetota</taxon>
        <taxon>Actinomycetes</taxon>
        <taxon>Kitasatosporales</taxon>
        <taxon>Streptomycetaceae</taxon>
        <taxon>Kitasatospora</taxon>
    </lineage>
</organism>
<evidence type="ECO:0000313" key="3">
    <source>
        <dbReference type="EMBL" id="WBP89547.1"/>
    </source>
</evidence>
<feature type="region of interest" description="Disordered" evidence="1">
    <location>
        <begin position="72"/>
        <end position="93"/>
    </location>
</feature>
<accession>A0ABY7QA47</accession>
<keyword evidence="2" id="KW-1133">Transmembrane helix</keyword>
<sequence length="93" mass="9634">MSDSARRTARTVLAVVLALAAGLPLLVRTAGLPDTLPGLGTVLAVAAAITRVMALPQVDTWMPGWLRMSPPQLPLPDPAVPPAPLIPPNGSRE</sequence>
<gene>
    <name evidence="3" type="ORF">O1G21_29360</name>
</gene>
<dbReference type="Proteomes" id="UP001212821">
    <property type="component" value="Chromosome"/>
</dbReference>
<evidence type="ECO:0000256" key="2">
    <source>
        <dbReference type="SAM" id="Phobius"/>
    </source>
</evidence>
<evidence type="ECO:0000256" key="1">
    <source>
        <dbReference type="SAM" id="MobiDB-lite"/>
    </source>
</evidence>
<protein>
    <submittedName>
        <fullName evidence="3">Uncharacterized protein</fullName>
    </submittedName>
</protein>